<feature type="compositionally biased region" description="Basic and acidic residues" evidence="1">
    <location>
        <begin position="370"/>
        <end position="396"/>
    </location>
</feature>
<gene>
    <name evidence="2" type="ORF">M378DRAFT_12690</name>
</gene>
<feature type="region of interest" description="Disordered" evidence="1">
    <location>
        <begin position="366"/>
        <end position="396"/>
    </location>
</feature>
<sequence length="396" mass="43455">MGQRVLDVAADLQIVNAKPAASLKSRLRYVFQVQTLPSPSAATGTTLLPPGTALAVLTRVLNKTLQVCSTLDLLWVITRPSDGTLVHHEDSQPYPHDLLRIVHSSAKLECFHRSHGPLRACWGLERAQDGLNTPSSASCVCSALQRIFTTFSTFECSSESHLIANISNCFKYIAAARDVDPSSISLPPSPHVPIANRLGASQTTQAPPQLRFSMPEFPKKHGMPLEVACHSHSPAAVAHAKGEPLMPLMETYDQGFSHSDHLEIYFSLFKCSKIVALKRTIQTRIVKGNYRLPSGIGSLPLSAPTRGNAAQAARIFAQLEIRGDNMPTSMDYKSLVLAYTNTGEIKGTEHGFADYHEICVSRSKRPPGRGLHDLRQETRVDGLESKDRQSFMPERD</sequence>
<name>A0A0C2WM24_AMAMK</name>
<accession>A0A0C2WM24</accession>
<dbReference type="Proteomes" id="UP000054549">
    <property type="component" value="Unassembled WGS sequence"/>
</dbReference>
<keyword evidence="3" id="KW-1185">Reference proteome</keyword>
<proteinExistence type="predicted"/>
<protein>
    <submittedName>
        <fullName evidence="2">Uncharacterized protein</fullName>
    </submittedName>
</protein>
<organism evidence="2 3">
    <name type="scientific">Amanita muscaria (strain Koide BX008)</name>
    <dbReference type="NCBI Taxonomy" id="946122"/>
    <lineage>
        <taxon>Eukaryota</taxon>
        <taxon>Fungi</taxon>
        <taxon>Dikarya</taxon>
        <taxon>Basidiomycota</taxon>
        <taxon>Agaricomycotina</taxon>
        <taxon>Agaricomycetes</taxon>
        <taxon>Agaricomycetidae</taxon>
        <taxon>Agaricales</taxon>
        <taxon>Pluteineae</taxon>
        <taxon>Amanitaceae</taxon>
        <taxon>Amanita</taxon>
    </lineage>
</organism>
<evidence type="ECO:0000256" key="1">
    <source>
        <dbReference type="SAM" id="MobiDB-lite"/>
    </source>
</evidence>
<evidence type="ECO:0000313" key="2">
    <source>
        <dbReference type="EMBL" id="KIL62607.1"/>
    </source>
</evidence>
<dbReference type="HOGENOM" id="CLU_696333_0_0_1"/>
<evidence type="ECO:0000313" key="3">
    <source>
        <dbReference type="Proteomes" id="UP000054549"/>
    </source>
</evidence>
<dbReference type="AlphaFoldDB" id="A0A0C2WM24"/>
<dbReference type="EMBL" id="KN818268">
    <property type="protein sequence ID" value="KIL62607.1"/>
    <property type="molecule type" value="Genomic_DNA"/>
</dbReference>
<dbReference type="InParanoid" id="A0A0C2WM24"/>
<reference evidence="2 3" key="1">
    <citation type="submission" date="2014-04" db="EMBL/GenBank/DDBJ databases">
        <title>Evolutionary Origins and Diversification of the Mycorrhizal Mutualists.</title>
        <authorList>
            <consortium name="DOE Joint Genome Institute"/>
            <consortium name="Mycorrhizal Genomics Consortium"/>
            <person name="Kohler A."/>
            <person name="Kuo A."/>
            <person name="Nagy L.G."/>
            <person name="Floudas D."/>
            <person name="Copeland A."/>
            <person name="Barry K.W."/>
            <person name="Cichocki N."/>
            <person name="Veneault-Fourrey C."/>
            <person name="LaButti K."/>
            <person name="Lindquist E.A."/>
            <person name="Lipzen A."/>
            <person name="Lundell T."/>
            <person name="Morin E."/>
            <person name="Murat C."/>
            <person name="Riley R."/>
            <person name="Ohm R."/>
            <person name="Sun H."/>
            <person name="Tunlid A."/>
            <person name="Henrissat B."/>
            <person name="Grigoriev I.V."/>
            <person name="Hibbett D.S."/>
            <person name="Martin F."/>
        </authorList>
    </citation>
    <scope>NUCLEOTIDE SEQUENCE [LARGE SCALE GENOMIC DNA]</scope>
    <source>
        <strain evidence="2 3">Koide BX008</strain>
    </source>
</reference>